<dbReference type="GO" id="GO:0005524">
    <property type="term" value="F:ATP binding"/>
    <property type="evidence" value="ECO:0007669"/>
    <property type="project" value="UniProtKB-KW"/>
</dbReference>
<dbReference type="InterPro" id="IPR027417">
    <property type="entry name" value="P-loop_NTPase"/>
</dbReference>
<dbReference type="EMBL" id="LT629711">
    <property type="protein sequence ID" value="SDO82884.1"/>
    <property type="molecule type" value="Genomic_DNA"/>
</dbReference>
<dbReference type="InterPro" id="IPR015856">
    <property type="entry name" value="ABC_transpr_CbiO/EcfA_su"/>
</dbReference>
<accession>A0A1H0MRC9</accession>
<keyword evidence="3" id="KW-0547">Nucleotide-binding</keyword>
<dbReference type="InterPro" id="IPR003439">
    <property type="entry name" value="ABC_transporter-like_ATP-bd"/>
</dbReference>
<dbReference type="OrthoDB" id="501320at2"/>
<feature type="region of interest" description="Disordered" evidence="5">
    <location>
        <begin position="274"/>
        <end position="303"/>
    </location>
</feature>
<dbReference type="Proteomes" id="UP000199077">
    <property type="component" value="Chromosome I"/>
</dbReference>
<dbReference type="GO" id="GO:0043190">
    <property type="term" value="C:ATP-binding cassette (ABC) transporter complex"/>
    <property type="evidence" value="ECO:0007669"/>
    <property type="project" value="TreeGrafter"/>
</dbReference>
<comment type="similarity">
    <text evidence="1">Belongs to the ABC transporter superfamily.</text>
</comment>
<dbReference type="CDD" id="cd03225">
    <property type="entry name" value="ABC_cobalt_CbiO_domain1"/>
    <property type="match status" value="1"/>
</dbReference>
<dbReference type="AlphaFoldDB" id="A0A1H0MRC9"/>
<dbReference type="PROSITE" id="PS50893">
    <property type="entry name" value="ABC_TRANSPORTER_2"/>
    <property type="match status" value="2"/>
</dbReference>
<keyword evidence="4 7" id="KW-0067">ATP-binding</keyword>
<gene>
    <name evidence="7" type="ORF">SAMN04489867_0693</name>
</gene>
<proteinExistence type="inferred from homology"/>
<evidence type="ECO:0000256" key="4">
    <source>
        <dbReference type="ARBA" id="ARBA00022840"/>
    </source>
</evidence>
<organism evidence="7 8">
    <name type="scientific">Pedococcus dokdonensis</name>
    <dbReference type="NCBI Taxonomy" id="443156"/>
    <lineage>
        <taxon>Bacteria</taxon>
        <taxon>Bacillati</taxon>
        <taxon>Actinomycetota</taxon>
        <taxon>Actinomycetes</taxon>
        <taxon>Micrococcales</taxon>
        <taxon>Intrasporangiaceae</taxon>
        <taxon>Pedococcus</taxon>
    </lineage>
</organism>
<dbReference type="InterPro" id="IPR017871">
    <property type="entry name" value="ABC_transporter-like_CS"/>
</dbReference>
<dbReference type="RefSeq" id="WP_091781524.1">
    <property type="nucleotide sequence ID" value="NZ_LT629711.1"/>
</dbReference>
<dbReference type="PROSITE" id="PS00211">
    <property type="entry name" value="ABC_TRANSPORTER_1"/>
    <property type="match status" value="1"/>
</dbReference>
<dbReference type="SUPFAM" id="SSF52540">
    <property type="entry name" value="P-loop containing nucleoside triphosphate hydrolases"/>
    <property type="match status" value="2"/>
</dbReference>
<dbReference type="GO" id="GO:0016887">
    <property type="term" value="F:ATP hydrolysis activity"/>
    <property type="evidence" value="ECO:0007669"/>
    <property type="project" value="InterPro"/>
</dbReference>
<evidence type="ECO:0000256" key="5">
    <source>
        <dbReference type="SAM" id="MobiDB-lite"/>
    </source>
</evidence>
<keyword evidence="2" id="KW-0813">Transport</keyword>
<evidence type="ECO:0000313" key="8">
    <source>
        <dbReference type="Proteomes" id="UP000199077"/>
    </source>
</evidence>
<dbReference type="Gene3D" id="3.40.50.300">
    <property type="entry name" value="P-loop containing nucleotide triphosphate hydrolases"/>
    <property type="match status" value="2"/>
</dbReference>
<dbReference type="InterPro" id="IPR003593">
    <property type="entry name" value="AAA+_ATPase"/>
</dbReference>
<dbReference type="PANTHER" id="PTHR43553:SF24">
    <property type="entry name" value="ENERGY-COUPLING FACTOR TRANSPORTER ATP-BINDING PROTEIN ECFA1"/>
    <property type="match status" value="1"/>
</dbReference>
<evidence type="ECO:0000256" key="1">
    <source>
        <dbReference type="ARBA" id="ARBA00005417"/>
    </source>
</evidence>
<evidence type="ECO:0000256" key="2">
    <source>
        <dbReference type="ARBA" id="ARBA00022448"/>
    </source>
</evidence>
<evidence type="ECO:0000313" key="7">
    <source>
        <dbReference type="EMBL" id="SDO82884.1"/>
    </source>
</evidence>
<dbReference type="GO" id="GO:0042626">
    <property type="term" value="F:ATPase-coupled transmembrane transporter activity"/>
    <property type="evidence" value="ECO:0007669"/>
    <property type="project" value="TreeGrafter"/>
</dbReference>
<feature type="domain" description="ABC transporter" evidence="6">
    <location>
        <begin position="309"/>
        <end position="524"/>
    </location>
</feature>
<dbReference type="SMART" id="SM00382">
    <property type="entry name" value="AAA"/>
    <property type="match status" value="2"/>
</dbReference>
<protein>
    <submittedName>
        <fullName evidence="7">Energy-coupling factor transport system ATP-binding protein</fullName>
    </submittedName>
</protein>
<evidence type="ECO:0000259" key="6">
    <source>
        <dbReference type="PROSITE" id="PS50893"/>
    </source>
</evidence>
<dbReference type="PANTHER" id="PTHR43553">
    <property type="entry name" value="HEAVY METAL TRANSPORTER"/>
    <property type="match status" value="1"/>
</dbReference>
<name>A0A1H0MRC9_9MICO</name>
<reference evidence="8" key="1">
    <citation type="submission" date="2016-10" db="EMBL/GenBank/DDBJ databases">
        <authorList>
            <person name="Varghese N."/>
            <person name="Submissions S."/>
        </authorList>
    </citation>
    <scope>NUCLEOTIDE SEQUENCE [LARGE SCALE GENOMIC DNA]</scope>
    <source>
        <strain evidence="8">DSM 22329</strain>
    </source>
</reference>
<dbReference type="InterPro" id="IPR050095">
    <property type="entry name" value="ECF_ABC_transporter_ATP-bd"/>
</dbReference>
<feature type="domain" description="ABC transporter" evidence="6">
    <location>
        <begin position="2"/>
        <end position="247"/>
    </location>
</feature>
<keyword evidence="8" id="KW-1185">Reference proteome</keyword>
<sequence>MIELEAVTLAHAGQPVLRDVTFAVPEGELVLVVGPTGSGKTSLLRCLDAGLAQPADRPLADPPDVALHGRVVVDGIDLHAPGGGRSGQVGFVRQDPARHLAAGTVESVVAAAVPDRGADPHGGQRRVEETLDLLGLADLRARPVTELSGGQQQRVAIAVAVVADPRVLVLDEPTSALDPVAAEEVLAILHRLVHDVGTTVVIAEHRLERVVHHADAVLLVAAGRVTGPLPPGEAMHRSGLRPPVVELGVRLGWDPLPLSVRAARRAARPLRDSLAVPGRSVPPASQLAPQAAGDAATDDPSGDRVAPLLEARRLSVVRDRVVALRSVSLRLGGGEVVALMGRNGSGKSTLLSTVVGSPSPTSGRVTLTGPAALAPQDPRDLLDDDTVAAQLSAHDTDQRLPAGAGARLLRRLAPDVGLERRPAELSEGQRMAVALALVFSREAQVVLLDEPTRGLDYATKARLVTLVAERAAAGCGVVVATHDVELAAEVATRCVVLAEGEVVADGPARQVLADSPAFAPQAAKVMHPAPLLRVSEVVAAALGGASR</sequence>
<dbReference type="STRING" id="443156.SAMN04489867_0693"/>
<evidence type="ECO:0000256" key="3">
    <source>
        <dbReference type="ARBA" id="ARBA00022741"/>
    </source>
</evidence>
<dbReference type="Pfam" id="PF00005">
    <property type="entry name" value="ABC_tran"/>
    <property type="match status" value="2"/>
</dbReference>